<evidence type="ECO:0000313" key="3">
    <source>
        <dbReference type="Proteomes" id="UP000665043"/>
    </source>
</evidence>
<sequence>MRGEKYFSARYLQYRIRQAEEADAEKLAKVRLRIDGETENMDREQGEDSIDPLGFKELIKADGEANHNLFLVAEVGPDIVGFSRCAGSHLKRMAHQVEFGVGVRKEFWGHGIGKNLLKESISWADANKIVKMTLRVLETNSAAIQLYQKLGFEVEGILKKDKLLSDGAFYDTILMARFNDA</sequence>
<dbReference type="Proteomes" id="UP000665043">
    <property type="component" value="Chromosome"/>
</dbReference>
<keyword evidence="3" id="KW-1185">Reference proteome</keyword>
<dbReference type="CDD" id="cd04301">
    <property type="entry name" value="NAT_SF"/>
    <property type="match status" value="1"/>
</dbReference>
<name>A0ABX7VUQ1_9BACI</name>
<organism evidence="2 3">
    <name type="scientific">Sediminibacillus dalangtanensis</name>
    <dbReference type="NCBI Taxonomy" id="2729421"/>
    <lineage>
        <taxon>Bacteria</taxon>
        <taxon>Bacillati</taxon>
        <taxon>Bacillota</taxon>
        <taxon>Bacilli</taxon>
        <taxon>Bacillales</taxon>
        <taxon>Bacillaceae</taxon>
        <taxon>Sediminibacillus</taxon>
    </lineage>
</organism>
<dbReference type="InterPro" id="IPR016181">
    <property type="entry name" value="Acyl_CoA_acyltransferase"/>
</dbReference>
<proteinExistence type="predicted"/>
<accession>A0ABX7VUQ1</accession>
<evidence type="ECO:0000259" key="1">
    <source>
        <dbReference type="PROSITE" id="PS51186"/>
    </source>
</evidence>
<dbReference type="SUPFAM" id="SSF55729">
    <property type="entry name" value="Acyl-CoA N-acyltransferases (Nat)"/>
    <property type="match status" value="1"/>
</dbReference>
<protein>
    <submittedName>
        <fullName evidence="2">GNAT family N-acetyltransferase</fullName>
    </submittedName>
</protein>
<gene>
    <name evidence="2" type="ORF">ERJ70_16235</name>
</gene>
<dbReference type="Gene3D" id="3.40.630.30">
    <property type="match status" value="1"/>
</dbReference>
<dbReference type="RefSeq" id="WP_209365837.1">
    <property type="nucleotide sequence ID" value="NZ_CP046956.1"/>
</dbReference>
<reference evidence="2 3" key="1">
    <citation type="submission" date="2019-12" db="EMBL/GenBank/DDBJ databases">
        <title>The whole genome sequencing of a strain isolated from a Mars analog, Dalangtan Playa.</title>
        <authorList>
            <person name="Huang T."/>
        </authorList>
    </citation>
    <scope>NUCLEOTIDE SEQUENCE [LARGE SCALE GENOMIC DNA]</scope>
    <source>
        <strain evidence="2 3">DP4-553-S</strain>
    </source>
</reference>
<dbReference type="Pfam" id="PF00583">
    <property type="entry name" value="Acetyltransf_1"/>
    <property type="match status" value="1"/>
</dbReference>
<dbReference type="EMBL" id="CP046956">
    <property type="protein sequence ID" value="QTN00700.1"/>
    <property type="molecule type" value="Genomic_DNA"/>
</dbReference>
<dbReference type="InterPro" id="IPR000182">
    <property type="entry name" value="GNAT_dom"/>
</dbReference>
<feature type="domain" description="N-acetyltransferase" evidence="1">
    <location>
        <begin position="14"/>
        <end position="180"/>
    </location>
</feature>
<dbReference type="PANTHER" id="PTHR43072">
    <property type="entry name" value="N-ACETYLTRANSFERASE"/>
    <property type="match status" value="1"/>
</dbReference>
<dbReference type="PROSITE" id="PS51186">
    <property type="entry name" value="GNAT"/>
    <property type="match status" value="1"/>
</dbReference>
<evidence type="ECO:0000313" key="2">
    <source>
        <dbReference type="EMBL" id="QTN00700.1"/>
    </source>
</evidence>
<dbReference type="PANTHER" id="PTHR43072:SF52">
    <property type="entry name" value="GCN5-RELATED N-ACETYLTRANSFERASE"/>
    <property type="match status" value="1"/>
</dbReference>